<feature type="chain" id="PRO_5016760942" description="Lipoprotein" evidence="2">
    <location>
        <begin position="23"/>
        <end position="62"/>
    </location>
</feature>
<evidence type="ECO:0008006" key="5">
    <source>
        <dbReference type="Google" id="ProtNLM"/>
    </source>
</evidence>
<feature type="compositionally biased region" description="Low complexity" evidence="1">
    <location>
        <begin position="21"/>
        <end position="35"/>
    </location>
</feature>
<dbReference type="AlphaFoldDB" id="A0A368LII3"/>
<comment type="caution">
    <text evidence="3">The sequence shown here is derived from an EMBL/GenBank/DDBJ whole genome shotgun (WGS) entry which is preliminary data.</text>
</comment>
<proteinExistence type="predicted"/>
<dbReference type="Proteomes" id="UP000252479">
    <property type="component" value="Unassembled WGS sequence"/>
</dbReference>
<reference evidence="3 4" key="1">
    <citation type="journal article" date="2017" name="Elife">
        <title>Extensive horizontal gene transfer in cheese-associated bacteria.</title>
        <authorList>
            <person name="Bonham K.S."/>
            <person name="Wolfe B.E."/>
            <person name="Dutton R.J."/>
        </authorList>
    </citation>
    <scope>NUCLEOTIDE SEQUENCE [LARGE SCALE GENOMIC DNA]</scope>
    <source>
        <strain evidence="3 4">JB196</strain>
    </source>
</reference>
<gene>
    <name evidence="3" type="ORF">CIK83_14060</name>
</gene>
<dbReference type="GeneID" id="303190047"/>
<dbReference type="EMBL" id="QPGL01000002">
    <property type="protein sequence ID" value="RCS70544.1"/>
    <property type="molecule type" value="Genomic_DNA"/>
</dbReference>
<name>A0A368LII3_9VIBR</name>
<organism evidence="3 4">
    <name type="scientific">Vibrio casei</name>
    <dbReference type="NCBI Taxonomy" id="673372"/>
    <lineage>
        <taxon>Bacteria</taxon>
        <taxon>Pseudomonadati</taxon>
        <taxon>Pseudomonadota</taxon>
        <taxon>Gammaproteobacteria</taxon>
        <taxon>Vibrionales</taxon>
        <taxon>Vibrionaceae</taxon>
        <taxon>Vibrio</taxon>
    </lineage>
</organism>
<feature type="signal peptide" evidence="2">
    <location>
        <begin position="1"/>
        <end position="22"/>
    </location>
</feature>
<accession>A0A368LII3</accession>
<evidence type="ECO:0000256" key="1">
    <source>
        <dbReference type="SAM" id="MobiDB-lite"/>
    </source>
</evidence>
<evidence type="ECO:0000256" key="2">
    <source>
        <dbReference type="SAM" id="SignalP"/>
    </source>
</evidence>
<protein>
    <recommendedName>
        <fullName evidence="5">Lipoprotein</fullName>
    </recommendedName>
</protein>
<evidence type="ECO:0000313" key="4">
    <source>
        <dbReference type="Proteomes" id="UP000252479"/>
    </source>
</evidence>
<sequence length="62" mass="6423">MTKKVFCTLLVCGLLLSGCASTDSDSSSSNSNNTNEKVKSADDCAASGQKSYEMASGSIICY</sequence>
<feature type="region of interest" description="Disordered" evidence="1">
    <location>
        <begin position="19"/>
        <end position="62"/>
    </location>
</feature>
<keyword evidence="2" id="KW-0732">Signal</keyword>
<dbReference type="RefSeq" id="WP_086960159.1">
    <property type="nucleotide sequence ID" value="NZ_AP018681.1"/>
</dbReference>
<evidence type="ECO:0000313" key="3">
    <source>
        <dbReference type="EMBL" id="RCS70544.1"/>
    </source>
</evidence>
<keyword evidence="4" id="KW-1185">Reference proteome</keyword>
<dbReference type="PROSITE" id="PS51257">
    <property type="entry name" value="PROKAR_LIPOPROTEIN"/>
    <property type="match status" value="1"/>
</dbReference>